<accession>A0A3S4X341</accession>
<proteinExistence type="predicted"/>
<organism evidence="2 3">
    <name type="scientific">Segatella oris</name>
    <dbReference type="NCBI Taxonomy" id="28135"/>
    <lineage>
        <taxon>Bacteria</taxon>
        <taxon>Pseudomonadati</taxon>
        <taxon>Bacteroidota</taxon>
        <taxon>Bacteroidia</taxon>
        <taxon>Bacteroidales</taxon>
        <taxon>Prevotellaceae</taxon>
        <taxon>Segatella</taxon>
    </lineage>
</organism>
<evidence type="ECO:0000313" key="3">
    <source>
        <dbReference type="Proteomes" id="UP000274578"/>
    </source>
</evidence>
<dbReference type="KEGG" id="poc:NCTC13071_02119"/>
<feature type="transmembrane region" description="Helical" evidence="1">
    <location>
        <begin position="41"/>
        <end position="62"/>
    </location>
</feature>
<protein>
    <submittedName>
        <fullName evidence="2">Uncharacterized protein</fullName>
    </submittedName>
</protein>
<gene>
    <name evidence="2" type="ORF">NCTC13071_02119</name>
</gene>
<feature type="transmembrane region" description="Helical" evidence="1">
    <location>
        <begin position="6"/>
        <end position="25"/>
    </location>
</feature>
<dbReference type="Proteomes" id="UP000274578">
    <property type="component" value="Chromosome 1"/>
</dbReference>
<evidence type="ECO:0000256" key="1">
    <source>
        <dbReference type="SAM" id="Phobius"/>
    </source>
</evidence>
<evidence type="ECO:0000313" key="2">
    <source>
        <dbReference type="EMBL" id="VEH16101.1"/>
    </source>
</evidence>
<keyword evidence="1" id="KW-0472">Membrane</keyword>
<dbReference type="EMBL" id="LR134384">
    <property type="protein sequence ID" value="VEH16101.1"/>
    <property type="molecule type" value="Genomic_DNA"/>
</dbReference>
<sequence>MDTSTLYFCLFLWWVISYLAVSYLVNPSHVRWNNPIKQSRFVVLSALAVSFLSFIAHSYVYIEKYQAKNNIEFKSISHFFSCLTNPQSKPIFEADYFLMLVLIVVISIIPLIRHLRLIWWISRHPHYSILIFKVIPEMPPRQIFILSIDNKESCGGRYILSYYKYLVLPGKHKYQFWLGELHGKGSYWRLFDQEMDLDLLAGHQYIVEEDAMEDKFNIHDTSSVTDRDNESKETS</sequence>
<feature type="transmembrane region" description="Helical" evidence="1">
    <location>
        <begin position="96"/>
        <end position="115"/>
    </location>
</feature>
<keyword evidence="1" id="KW-0812">Transmembrane</keyword>
<keyword evidence="1" id="KW-1133">Transmembrane helix</keyword>
<dbReference type="AlphaFoldDB" id="A0A3S4X341"/>
<name>A0A3S4X341_9BACT</name>
<reference evidence="2 3" key="1">
    <citation type="submission" date="2018-12" db="EMBL/GenBank/DDBJ databases">
        <authorList>
            <consortium name="Pathogen Informatics"/>
        </authorList>
    </citation>
    <scope>NUCLEOTIDE SEQUENCE [LARGE SCALE GENOMIC DNA]</scope>
    <source>
        <strain evidence="2 3">NCTC13071</strain>
    </source>
</reference>